<dbReference type="InterPro" id="IPR036390">
    <property type="entry name" value="WH_DNA-bd_sf"/>
</dbReference>
<dbReference type="PANTHER" id="PTHR33204">
    <property type="entry name" value="TRANSCRIPTIONAL REGULATOR, MARR FAMILY"/>
    <property type="match status" value="1"/>
</dbReference>
<evidence type="ECO:0000256" key="2">
    <source>
        <dbReference type="ARBA" id="ARBA00023125"/>
    </source>
</evidence>
<protein>
    <submittedName>
        <fullName evidence="5">Helix-turn-helix domain-containing protein</fullName>
    </submittedName>
</protein>
<dbReference type="InterPro" id="IPR036388">
    <property type="entry name" value="WH-like_DNA-bd_sf"/>
</dbReference>
<feature type="domain" description="HTH hxlR-type" evidence="4">
    <location>
        <begin position="2"/>
        <end position="107"/>
    </location>
</feature>
<dbReference type="Proteomes" id="UP001164459">
    <property type="component" value="Chromosome"/>
</dbReference>
<evidence type="ECO:0000259" key="4">
    <source>
        <dbReference type="PROSITE" id="PS51118"/>
    </source>
</evidence>
<proteinExistence type="predicted"/>
<dbReference type="EMBL" id="CP114040">
    <property type="protein sequence ID" value="WAS90120.1"/>
    <property type="molecule type" value="Genomic_DNA"/>
</dbReference>
<organism evidence="5 6">
    <name type="scientific">Nannocystis punicea</name>
    <dbReference type="NCBI Taxonomy" id="2995304"/>
    <lineage>
        <taxon>Bacteria</taxon>
        <taxon>Pseudomonadati</taxon>
        <taxon>Myxococcota</taxon>
        <taxon>Polyangia</taxon>
        <taxon>Nannocystales</taxon>
        <taxon>Nannocystaceae</taxon>
        <taxon>Nannocystis</taxon>
    </lineage>
</organism>
<dbReference type="PROSITE" id="PS51118">
    <property type="entry name" value="HTH_HXLR"/>
    <property type="match status" value="1"/>
</dbReference>
<dbReference type="Pfam" id="PF01638">
    <property type="entry name" value="HxlR"/>
    <property type="match status" value="1"/>
</dbReference>
<keyword evidence="2" id="KW-0238">DNA-binding</keyword>
<dbReference type="SUPFAM" id="SSF46785">
    <property type="entry name" value="Winged helix' DNA-binding domain"/>
    <property type="match status" value="1"/>
</dbReference>
<dbReference type="Gene3D" id="1.10.10.10">
    <property type="entry name" value="Winged helix-like DNA-binding domain superfamily/Winged helix DNA-binding domain"/>
    <property type="match status" value="1"/>
</dbReference>
<evidence type="ECO:0000313" key="6">
    <source>
        <dbReference type="Proteomes" id="UP001164459"/>
    </source>
</evidence>
<keyword evidence="1" id="KW-0805">Transcription regulation</keyword>
<sequence>MTPDAAAEAVGEALALLEGRWKLRILFNLFGGKVLRYSELERAIPEVSQKMLAQQLRRLESDGLVRREVFGEVPPRVEYRLTEWGQSLCPTLDSLLQWTARRVPALSGASEASVAD</sequence>
<name>A0ABY7GT37_9BACT</name>
<evidence type="ECO:0000256" key="3">
    <source>
        <dbReference type="ARBA" id="ARBA00023163"/>
    </source>
</evidence>
<reference evidence="5" key="1">
    <citation type="submission" date="2022-11" db="EMBL/GenBank/DDBJ databases">
        <title>Minimal conservation of predation-associated metabolite biosynthetic gene clusters underscores biosynthetic potential of Myxococcota including descriptions for ten novel species: Archangium lansinium sp. nov., Myxococcus landrumus sp. nov., Nannocystis bai.</title>
        <authorList>
            <person name="Ahearne A."/>
            <person name="Stevens C."/>
            <person name="Dowd S."/>
        </authorList>
    </citation>
    <scope>NUCLEOTIDE SEQUENCE</scope>
    <source>
        <strain evidence="5">Fl3</strain>
    </source>
</reference>
<evidence type="ECO:0000313" key="5">
    <source>
        <dbReference type="EMBL" id="WAS90120.1"/>
    </source>
</evidence>
<dbReference type="InterPro" id="IPR002577">
    <property type="entry name" value="HTH_HxlR"/>
</dbReference>
<gene>
    <name evidence="5" type="ORF">O0S08_28330</name>
</gene>
<evidence type="ECO:0000256" key="1">
    <source>
        <dbReference type="ARBA" id="ARBA00023015"/>
    </source>
</evidence>
<keyword evidence="6" id="KW-1185">Reference proteome</keyword>
<keyword evidence="3" id="KW-0804">Transcription</keyword>
<dbReference type="PANTHER" id="PTHR33204:SF29">
    <property type="entry name" value="TRANSCRIPTIONAL REGULATOR"/>
    <property type="match status" value="1"/>
</dbReference>
<accession>A0ABY7GT37</accession>